<feature type="region of interest" description="Disordered" evidence="1">
    <location>
        <begin position="201"/>
        <end position="245"/>
    </location>
</feature>
<feature type="region of interest" description="Disordered" evidence="1">
    <location>
        <begin position="65"/>
        <end position="108"/>
    </location>
</feature>
<reference evidence="2" key="1">
    <citation type="submission" date="2022-10" db="EMBL/GenBank/DDBJ databases">
        <title>Genome sequences of endogenous nimaviruses in decapod crustaceans.</title>
        <authorList>
            <person name="Kawato S."/>
            <person name="Nozaki R."/>
            <person name="Kondo H."/>
            <person name="Hirono I."/>
        </authorList>
    </citation>
    <scope>NUCLEOTIDE SEQUENCE</scope>
    <source>
        <strain evidence="2">Okinawa2016</strain>
    </source>
</reference>
<evidence type="ECO:0000256" key="1">
    <source>
        <dbReference type="SAM" id="MobiDB-lite"/>
    </source>
</evidence>
<feature type="compositionally biased region" description="Pro residues" evidence="1">
    <location>
        <begin position="207"/>
        <end position="216"/>
    </location>
</feature>
<feature type="region of interest" description="Disordered" evidence="1">
    <location>
        <begin position="21"/>
        <end position="51"/>
    </location>
</feature>
<sequence length="245" mass="25779">MRHFFSGQQSARVTGVCNALSLKDKKKKKKTPTETMSNSQTKMMAQESEKISEVEMVGGKSQVRHNLLPSSGETTGLTASPSTNIATPKRNYTESLNTTTPAKAEPLPHHKPIAASVSPLPASFSVATPETTEQSSNRISATISFTVTKDSEEANKAPAQTIISGSRSSVSGHQVPRTQTRSMGTQTCDANARHQPFIVGNHAPTAAVPPPSPPPGSQTGTPVSSTVLPCTPNAGLPPTSVRTQI</sequence>
<name>A0A9C7BZC2_9VIRU</name>
<dbReference type="EMBL" id="LC738875">
    <property type="protein sequence ID" value="BDT62432.1"/>
    <property type="molecule type" value="Genomic_DNA"/>
</dbReference>
<organism evidence="2">
    <name type="scientific">Melicertus latisulcatus pemonivirus</name>
    <dbReference type="NCBI Taxonomy" id="2984278"/>
    <lineage>
        <taxon>Viruses</taxon>
        <taxon>Viruses incertae sedis</taxon>
        <taxon>Naldaviricetes</taxon>
        <taxon>Nimaviridae</taxon>
    </lineage>
</organism>
<feature type="compositionally biased region" description="Polar residues" evidence="1">
    <location>
        <begin position="33"/>
        <end position="43"/>
    </location>
</feature>
<feature type="compositionally biased region" description="Polar residues" evidence="1">
    <location>
        <begin position="68"/>
        <end position="86"/>
    </location>
</feature>
<feature type="compositionally biased region" description="Low complexity" evidence="1">
    <location>
        <begin position="217"/>
        <end position="227"/>
    </location>
</feature>
<proteinExistence type="predicted"/>
<accession>A0A9C7BZC2</accession>
<evidence type="ECO:0000313" key="2">
    <source>
        <dbReference type="EMBL" id="BDT62432.1"/>
    </source>
</evidence>
<protein>
    <submittedName>
        <fullName evidence="2">Uncharacterized protein</fullName>
    </submittedName>
</protein>